<keyword evidence="4 5" id="KW-0472">Membrane</keyword>
<dbReference type="InterPro" id="IPR001478">
    <property type="entry name" value="PDZ"/>
</dbReference>
<proteinExistence type="predicted"/>
<organism evidence="7 8">
    <name type="scientific">Saccharolobus solfataricus</name>
    <name type="common">Sulfolobus solfataricus</name>
    <dbReference type="NCBI Taxonomy" id="2287"/>
    <lineage>
        <taxon>Archaea</taxon>
        <taxon>Thermoproteota</taxon>
        <taxon>Thermoprotei</taxon>
        <taxon>Sulfolobales</taxon>
        <taxon>Sulfolobaceae</taxon>
        <taxon>Saccharolobus</taxon>
    </lineage>
</organism>
<dbReference type="Proteomes" id="UP000076770">
    <property type="component" value="Chromosome i"/>
</dbReference>
<keyword evidence="2 5" id="KW-0812">Transmembrane</keyword>
<dbReference type="PATRIC" id="fig|2287.9.peg.85"/>
<evidence type="ECO:0000259" key="6">
    <source>
        <dbReference type="PROSITE" id="PS50106"/>
    </source>
</evidence>
<dbReference type="SMART" id="SM00228">
    <property type="entry name" value="PDZ"/>
    <property type="match status" value="1"/>
</dbReference>
<keyword evidence="3 5" id="KW-1133">Transmembrane helix</keyword>
<reference evidence="8" key="1">
    <citation type="submission" date="2016-04" db="EMBL/GenBank/DDBJ databases">
        <authorList>
            <person name="Shah S.A."/>
            <person name="Garrett R.A."/>
        </authorList>
    </citation>
    <scope>NUCLEOTIDE SEQUENCE [LARGE SCALE GENOMIC DNA]</scope>
    <source>
        <strain evidence="8">ATCC 35091 / DSM 1616 / JCM 8930 / NBRC 15331 / P1</strain>
    </source>
</reference>
<dbReference type="Pfam" id="PF02163">
    <property type="entry name" value="Peptidase_M50"/>
    <property type="match status" value="1"/>
</dbReference>
<evidence type="ECO:0000256" key="4">
    <source>
        <dbReference type="ARBA" id="ARBA00023136"/>
    </source>
</evidence>
<evidence type="ECO:0000256" key="5">
    <source>
        <dbReference type="SAM" id="Phobius"/>
    </source>
</evidence>
<feature type="transmembrane region" description="Helical" evidence="5">
    <location>
        <begin position="26"/>
        <end position="43"/>
    </location>
</feature>
<accession>A0A157SY45</accession>
<keyword evidence="7" id="KW-0482">Metalloprotease</keyword>
<dbReference type="PANTHER" id="PTHR13325:SF3">
    <property type="entry name" value="MEMBRANE-BOUND TRANSCRIPTION FACTOR SITE-2 PROTEASE"/>
    <property type="match status" value="1"/>
</dbReference>
<evidence type="ECO:0000313" key="7">
    <source>
        <dbReference type="EMBL" id="SAI83637.1"/>
    </source>
</evidence>
<dbReference type="PROSITE" id="PS50106">
    <property type="entry name" value="PDZ"/>
    <property type="match status" value="1"/>
</dbReference>
<dbReference type="GO" id="GO:0016020">
    <property type="term" value="C:membrane"/>
    <property type="evidence" value="ECO:0007669"/>
    <property type="project" value="InterPro"/>
</dbReference>
<gene>
    <name evidence="7" type="ORF">SSOP1_0083</name>
</gene>
<protein>
    <submittedName>
        <fullName evidence="7">S2P metalloprotease</fullName>
    </submittedName>
</protein>
<sequence length="386" mass="43446">MPMTITILYLHIFLISKYIIRFVDQIYLAVALFLSFWLIIYVFRRRLEKYNLTVYPFFILWRKKSREYWFPKFSRSKGYRAYEKIALPIGFLLMIAGIVTILYIIIEMLTIKPNQTPTIALKPIIPGVTISISQLPYILLAIGVSVAIHEIFHALSATSNNVKVKNGGVLLLGIFPGAFVEPDEDDFNKSTSNAKLKIIAAGIVINLVLALIALPLSFELPYLPSALSQGIIIEGVLNNTPAANASLHTGDIIYSINGYRLTTLSQLHELLYNYSTITITLKHPNGSLSNVSVNIPNHFLGVYVTYYIPDYIAAILMFFTWLFIVNFSLAVFNAAPLIITDGGKLLTELLKRMLGESNGEKISYYLQSLFLLIFIFAIFLSNRPLG</sequence>
<dbReference type="SUPFAM" id="SSF50156">
    <property type="entry name" value="PDZ domain-like"/>
    <property type="match status" value="1"/>
</dbReference>
<dbReference type="InterPro" id="IPR008915">
    <property type="entry name" value="Peptidase_M50"/>
</dbReference>
<feature type="transmembrane region" description="Helical" evidence="5">
    <location>
        <begin position="362"/>
        <end position="380"/>
    </location>
</feature>
<feature type="transmembrane region" description="Helical" evidence="5">
    <location>
        <begin position="135"/>
        <end position="155"/>
    </location>
</feature>
<keyword evidence="7" id="KW-0645">Protease</keyword>
<dbReference type="InterPro" id="IPR036034">
    <property type="entry name" value="PDZ_sf"/>
</dbReference>
<dbReference type="InterPro" id="IPR001193">
    <property type="entry name" value="MBTPS2"/>
</dbReference>
<evidence type="ECO:0000256" key="3">
    <source>
        <dbReference type="ARBA" id="ARBA00022989"/>
    </source>
</evidence>
<evidence type="ECO:0000256" key="1">
    <source>
        <dbReference type="ARBA" id="ARBA00004127"/>
    </source>
</evidence>
<feature type="domain" description="PDZ" evidence="6">
    <location>
        <begin position="230"/>
        <end position="266"/>
    </location>
</feature>
<dbReference type="PRINTS" id="PR01000">
    <property type="entry name" value="SREBPS2PTASE"/>
</dbReference>
<dbReference type="GO" id="GO:0012505">
    <property type="term" value="C:endomembrane system"/>
    <property type="evidence" value="ECO:0007669"/>
    <property type="project" value="UniProtKB-SubCell"/>
</dbReference>
<evidence type="ECO:0000256" key="2">
    <source>
        <dbReference type="ARBA" id="ARBA00022692"/>
    </source>
</evidence>
<dbReference type="PANTHER" id="PTHR13325">
    <property type="entry name" value="PROTEASE M50 MEMBRANE-BOUND TRANSCRIPTION FACTOR SITE 2 PROTEASE"/>
    <property type="match status" value="1"/>
</dbReference>
<dbReference type="Gene3D" id="2.30.42.10">
    <property type="match status" value="1"/>
</dbReference>
<comment type="subcellular location">
    <subcellularLocation>
        <location evidence="1">Endomembrane system</location>
        <topology evidence="1">Multi-pass membrane protein</topology>
    </subcellularLocation>
</comment>
<dbReference type="GO" id="GO:0005737">
    <property type="term" value="C:cytoplasm"/>
    <property type="evidence" value="ECO:0007669"/>
    <property type="project" value="TreeGrafter"/>
</dbReference>
<feature type="transmembrane region" description="Helical" evidence="5">
    <location>
        <begin position="198"/>
        <end position="218"/>
    </location>
</feature>
<dbReference type="AlphaFoldDB" id="A0A157SY45"/>
<dbReference type="EMBL" id="LT549890">
    <property type="protein sequence ID" value="SAI83637.1"/>
    <property type="molecule type" value="Genomic_DNA"/>
</dbReference>
<keyword evidence="7" id="KW-0378">Hydrolase</keyword>
<dbReference type="CDD" id="cd06159">
    <property type="entry name" value="S2P-M50_PDZ_Arch"/>
    <property type="match status" value="1"/>
</dbReference>
<feature type="transmembrane region" description="Helical" evidence="5">
    <location>
        <begin position="85"/>
        <end position="106"/>
    </location>
</feature>
<feature type="transmembrane region" description="Helical" evidence="5">
    <location>
        <begin position="311"/>
        <end position="341"/>
    </location>
</feature>
<dbReference type="GO" id="GO:0004222">
    <property type="term" value="F:metalloendopeptidase activity"/>
    <property type="evidence" value="ECO:0007669"/>
    <property type="project" value="InterPro"/>
</dbReference>
<dbReference type="GO" id="GO:0031293">
    <property type="term" value="P:membrane protein intracellular domain proteolysis"/>
    <property type="evidence" value="ECO:0007669"/>
    <property type="project" value="TreeGrafter"/>
</dbReference>
<evidence type="ECO:0000313" key="8">
    <source>
        <dbReference type="Proteomes" id="UP000076770"/>
    </source>
</evidence>
<name>A0A157SY45_SACSO</name>